<dbReference type="InterPro" id="IPR007492">
    <property type="entry name" value="LytTR_DNA-bd_dom"/>
</dbReference>
<dbReference type="GO" id="GO:0000976">
    <property type="term" value="F:transcription cis-regulatory region binding"/>
    <property type="evidence" value="ECO:0007669"/>
    <property type="project" value="TreeGrafter"/>
</dbReference>
<sequence length="260" mass="29075">MSIHALIVDDEAPARDELAFLLEAHPDVRARQAATAQQALEEMARDPVDLVFQDIQMPGGDGFDILAQAQLLPHPPVFVFVTAFDQHAIRAFEENAADYLLKPVSPDRLAKSLDRVRHILDRRHEHDQEAPLRLTLERLLASAGQNRPLPKLAVEHNGRISLMPLAKVAVVEAEEKRLMAVTDAGRLPCHGLSTLAKACERLAGMPFFQANRAQLVNLERIAEFSPWFGGKYHLVMNDAQHTEVVVSRNRARDFKTRLGL</sequence>
<evidence type="ECO:0000256" key="2">
    <source>
        <dbReference type="PROSITE-ProRule" id="PRU00169"/>
    </source>
</evidence>
<evidence type="ECO:0000259" key="4">
    <source>
        <dbReference type="PROSITE" id="PS50930"/>
    </source>
</evidence>
<dbReference type="PANTHER" id="PTHR48111">
    <property type="entry name" value="REGULATOR OF RPOS"/>
    <property type="match status" value="1"/>
</dbReference>
<dbReference type="InterPro" id="IPR001789">
    <property type="entry name" value="Sig_transdc_resp-reg_receiver"/>
</dbReference>
<dbReference type="Gene3D" id="2.40.50.1020">
    <property type="entry name" value="LytTr DNA-binding domain"/>
    <property type="match status" value="1"/>
</dbReference>
<dbReference type="GO" id="GO:0032993">
    <property type="term" value="C:protein-DNA complex"/>
    <property type="evidence" value="ECO:0007669"/>
    <property type="project" value="TreeGrafter"/>
</dbReference>
<dbReference type="GO" id="GO:0006355">
    <property type="term" value="P:regulation of DNA-templated transcription"/>
    <property type="evidence" value="ECO:0007669"/>
    <property type="project" value="TreeGrafter"/>
</dbReference>
<comment type="caution">
    <text evidence="5">The sequence shown here is derived from an EMBL/GenBank/DDBJ whole genome shotgun (WGS) entry which is preliminary data.</text>
</comment>
<dbReference type="Pfam" id="PF00072">
    <property type="entry name" value="Response_reg"/>
    <property type="match status" value="1"/>
</dbReference>
<dbReference type="InterPro" id="IPR011006">
    <property type="entry name" value="CheY-like_superfamily"/>
</dbReference>
<feature type="modified residue" description="4-aspartylphosphate" evidence="2">
    <location>
        <position position="54"/>
    </location>
</feature>
<dbReference type="SUPFAM" id="SSF52172">
    <property type="entry name" value="CheY-like"/>
    <property type="match status" value="1"/>
</dbReference>
<reference evidence="5" key="1">
    <citation type="journal article" date="2020" name="mSystems">
        <title>Genome- and Community-Level Interaction Insights into Carbon Utilization and Element Cycling Functions of Hydrothermarchaeota in Hydrothermal Sediment.</title>
        <authorList>
            <person name="Zhou Z."/>
            <person name="Liu Y."/>
            <person name="Xu W."/>
            <person name="Pan J."/>
            <person name="Luo Z.H."/>
            <person name="Li M."/>
        </authorList>
    </citation>
    <scope>NUCLEOTIDE SEQUENCE [LARGE SCALE GENOMIC DNA]</scope>
    <source>
        <strain evidence="5">SpSt-413</strain>
    </source>
</reference>
<gene>
    <name evidence="5" type="ORF">ENR59_10885</name>
</gene>
<proteinExistence type="predicted"/>
<dbReference type="EMBL" id="DSRP01000754">
    <property type="protein sequence ID" value="HGG93438.1"/>
    <property type="molecule type" value="Genomic_DNA"/>
</dbReference>
<feature type="domain" description="Response regulatory" evidence="3">
    <location>
        <begin position="4"/>
        <end position="117"/>
    </location>
</feature>
<evidence type="ECO:0000256" key="1">
    <source>
        <dbReference type="ARBA" id="ARBA00023125"/>
    </source>
</evidence>
<dbReference type="Pfam" id="PF04397">
    <property type="entry name" value="LytTR"/>
    <property type="match status" value="1"/>
</dbReference>
<dbReference type="GO" id="GO:0000156">
    <property type="term" value="F:phosphorelay response regulator activity"/>
    <property type="evidence" value="ECO:0007669"/>
    <property type="project" value="TreeGrafter"/>
</dbReference>
<organism evidence="5">
    <name type="scientific">Fundidesulfovibrio putealis</name>
    <dbReference type="NCBI Taxonomy" id="270496"/>
    <lineage>
        <taxon>Bacteria</taxon>
        <taxon>Pseudomonadati</taxon>
        <taxon>Thermodesulfobacteriota</taxon>
        <taxon>Desulfovibrionia</taxon>
        <taxon>Desulfovibrionales</taxon>
        <taxon>Desulfovibrionaceae</taxon>
        <taxon>Fundidesulfovibrio</taxon>
    </lineage>
</organism>
<dbReference type="InterPro" id="IPR039420">
    <property type="entry name" value="WalR-like"/>
</dbReference>
<dbReference type="Gene3D" id="3.40.50.2300">
    <property type="match status" value="1"/>
</dbReference>
<protein>
    <submittedName>
        <fullName evidence="5">Response regulator</fullName>
    </submittedName>
</protein>
<dbReference type="SMART" id="SM00448">
    <property type="entry name" value="REC"/>
    <property type="match status" value="1"/>
</dbReference>
<dbReference type="PROSITE" id="PS50930">
    <property type="entry name" value="HTH_LYTTR"/>
    <property type="match status" value="1"/>
</dbReference>
<evidence type="ECO:0000313" key="5">
    <source>
        <dbReference type="EMBL" id="HGG93438.1"/>
    </source>
</evidence>
<dbReference type="PROSITE" id="PS50110">
    <property type="entry name" value="RESPONSE_REGULATORY"/>
    <property type="match status" value="1"/>
</dbReference>
<dbReference type="AlphaFoldDB" id="A0A7C4AI98"/>
<accession>A0A7C4AI98</accession>
<dbReference type="PANTHER" id="PTHR48111:SF69">
    <property type="entry name" value="RESPONSE REGULATOR RECEIVER"/>
    <property type="match status" value="1"/>
</dbReference>
<feature type="domain" description="HTH LytTR-type" evidence="4">
    <location>
        <begin position="152"/>
        <end position="260"/>
    </location>
</feature>
<evidence type="ECO:0000259" key="3">
    <source>
        <dbReference type="PROSITE" id="PS50110"/>
    </source>
</evidence>
<dbReference type="GO" id="GO:0005829">
    <property type="term" value="C:cytosol"/>
    <property type="evidence" value="ECO:0007669"/>
    <property type="project" value="TreeGrafter"/>
</dbReference>
<name>A0A7C4AI98_9BACT</name>
<keyword evidence="2" id="KW-0597">Phosphoprotein</keyword>
<keyword evidence="1" id="KW-0238">DNA-binding</keyword>
<dbReference type="SMART" id="SM00850">
    <property type="entry name" value="LytTR"/>
    <property type="match status" value="1"/>
</dbReference>